<keyword evidence="1" id="KW-0812">Transmembrane</keyword>
<keyword evidence="1" id="KW-1133">Transmembrane helix</keyword>
<feature type="transmembrane region" description="Helical" evidence="1">
    <location>
        <begin position="12"/>
        <end position="33"/>
    </location>
</feature>
<sequence length="204" mass="22640">MTKSTPRASLPLWRWDPFLVAVVLGLSIVAGIFQRLAVPVLSQVMVISLLVIAVAAALVLLAPFAIPRLRRDAEGSLTLTERTVLLPVADSSPRETFPVVDSARYQASIDAAYARGGGSQIAVLVPRATRWLRRDYRVAVDLTIGTRVYRAGFLPQQIDTHLDARLITPAERHEYVTVDARIHQIKRPYTLTVELPESLLRPEE</sequence>
<protein>
    <recommendedName>
        <fullName evidence="4">DUF58 domain-containing protein</fullName>
    </recommendedName>
</protein>
<keyword evidence="1" id="KW-0472">Membrane</keyword>
<evidence type="ECO:0000313" key="2">
    <source>
        <dbReference type="EMBL" id="MBM7472022.1"/>
    </source>
</evidence>
<keyword evidence="3" id="KW-1185">Reference proteome</keyword>
<evidence type="ECO:0000313" key="3">
    <source>
        <dbReference type="Proteomes" id="UP000776164"/>
    </source>
</evidence>
<dbReference type="Proteomes" id="UP000776164">
    <property type="component" value="Unassembled WGS sequence"/>
</dbReference>
<reference evidence="2 3" key="1">
    <citation type="submission" date="2021-01" db="EMBL/GenBank/DDBJ databases">
        <title>Sequencing the genomes of 1000 actinobacteria strains.</title>
        <authorList>
            <person name="Klenk H.-P."/>
        </authorList>
    </citation>
    <scope>NUCLEOTIDE SEQUENCE [LARGE SCALE GENOMIC DNA]</scope>
    <source>
        <strain evidence="2 3">DSM 13057</strain>
    </source>
</reference>
<dbReference type="EMBL" id="JAFBBU010000001">
    <property type="protein sequence ID" value="MBM7472022.1"/>
    <property type="molecule type" value="Genomic_DNA"/>
</dbReference>
<accession>A0ABS2L4M1</accession>
<proteinExistence type="predicted"/>
<dbReference type="RefSeq" id="WP_205108426.1">
    <property type="nucleotide sequence ID" value="NZ_BAAAHT010000013.1"/>
</dbReference>
<organism evidence="2 3">
    <name type="scientific">Subtercola frigoramans</name>
    <dbReference type="NCBI Taxonomy" id="120298"/>
    <lineage>
        <taxon>Bacteria</taxon>
        <taxon>Bacillati</taxon>
        <taxon>Actinomycetota</taxon>
        <taxon>Actinomycetes</taxon>
        <taxon>Micrococcales</taxon>
        <taxon>Microbacteriaceae</taxon>
        <taxon>Subtercola</taxon>
    </lineage>
</organism>
<feature type="transmembrane region" description="Helical" evidence="1">
    <location>
        <begin position="45"/>
        <end position="66"/>
    </location>
</feature>
<evidence type="ECO:0000256" key="1">
    <source>
        <dbReference type="SAM" id="Phobius"/>
    </source>
</evidence>
<gene>
    <name evidence="2" type="ORF">JOE66_001656</name>
</gene>
<comment type="caution">
    <text evidence="2">The sequence shown here is derived from an EMBL/GenBank/DDBJ whole genome shotgun (WGS) entry which is preliminary data.</text>
</comment>
<name>A0ABS2L4M1_9MICO</name>
<evidence type="ECO:0008006" key="4">
    <source>
        <dbReference type="Google" id="ProtNLM"/>
    </source>
</evidence>